<feature type="domain" description="Poly A polymerase head" evidence="9">
    <location>
        <begin position="58"/>
        <end position="169"/>
    </location>
</feature>
<keyword evidence="5" id="KW-0479">Metal-binding</keyword>
<dbReference type="InterPro" id="IPR002646">
    <property type="entry name" value="PolA_pol_head_dom"/>
</dbReference>
<gene>
    <name evidence="11" type="ORF">CR205_07330</name>
</gene>
<dbReference type="Pfam" id="PF13735">
    <property type="entry name" value="tRNA_NucTran2_2"/>
    <property type="match status" value="1"/>
</dbReference>
<dbReference type="GO" id="GO:0000049">
    <property type="term" value="F:tRNA binding"/>
    <property type="evidence" value="ECO:0007669"/>
    <property type="project" value="TreeGrafter"/>
</dbReference>
<dbReference type="SUPFAM" id="SSF81301">
    <property type="entry name" value="Nucleotidyltransferase"/>
    <property type="match status" value="1"/>
</dbReference>
<comment type="caution">
    <text evidence="11">The sequence shown here is derived from an EMBL/GenBank/DDBJ whole genome shotgun (WGS) entry which is preliminary data.</text>
</comment>
<dbReference type="AlphaFoldDB" id="A0A2W0HC30"/>
<keyword evidence="2 8" id="KW-0808">Transferase</keyword>
<evidence type="ECO:0000259" key="10">
    <source>
        <dbReference type="Pfam" id="PF13735"/>
    </source>
</evidence>
<organism evidence="11 12">
    <name type="scientific">Alteribacter lacisalsi</name>
    <dbReference type="NCBI Taxonomy" id="2045244"/>
    <lineage>
        <taxon>Bacteria</taxon>
        <taxon>Bacillati</taxon>
        <taxon>Bacillota</taxon>
        <taxon>Bacilli</taxon>
        <taxon>Bacillales</taxon>
        <taxon>Bacillaceae</taxon>
        <taxon>Alteribacter</taxon>
    </lineage>
</organism>
<name>A0A2W0HC30_9BACI</name>
<dbReference type="GO" id="GO:0016779">
    <property type="term" value="F:nucleotidyltransferase activity"/>
    <property type="evidence" value="ECO:0007669"/>
    <property type="project" value="UniProtKB-KW"/>
</dbReference>
<evidence type="ECO:0000256" key="1">
    <source>
        <dbReference type="ARBA" id="ARBA00001946"/>
    </source>
</evidence>
<dbReference type="EMBL" id="PDOF01000001">
    <property type="protein sequence ID" value="PYZ98396.1"/>
    <property type="molecule type" value="Genomic_DNA"/>
</dbReference>
<dbReference type="InterPro" id="IPR043519">
    <property type="entry name" value="NT_sf"/>
</dbReference>
<keyword evidence="3" id="KW-0819">tRNA processing</keyword>
<dbReference type="Pfam" id="PF01743">
    <property type="entry name" value="PolyA_pol"/>
    <property type="match status" value="1"/>
</dbReference>
<keyword evidence="4" id="KW-0548">Nucleotidyltransferase</keyword>
<evidence type="ECO:0000256" key="7">
    <source>
        <dbReference type="ARBA" id="ARBA00022884"/>
    </source>
</evidence>
<proteinExistence type="inferred from homology"/>
<evidence type="ECO:0000313" key="12">
    <source>
        <dbReference type="Proteomes" id="UP000248066"/>
    </source>
</evidence>
<keyword evidence="12" id="KW-1185">Reference proteome</keyword>
<feature type="domain" description="CCA-adding enzyme C-terminal" evidence="10">
    <location>
        <begin position="287"/>
        <end position="418"/>
    </location>
</feature>
<dbReference type="NCBIfam" id="NF009814">
    <property type="entry name" value="PRK13299.1"/>
    <property type="match status" value="1"/>
</dbReference>
<dbReference type="Gene3D" id="1.10.3090.10">
    <property type="entry name" value="cca-adding enzyme, domain 2"/>
    <property type="match status" value="1"/>
</dbReference>
<reference evidence="11 12" key="1">
    <citation type="submission" date="2017-10" db="EMBL/GenBank/DDBJ databases">
        <title>Bacillus sp. nov., a halophilic bacterium isolated from a Yangshapao Lake.</title>
        <authorList>
            <person name="Wang H."/>
        </authorList>
    </citation>
    <scope>NUCLEOTIDE SEQUENCE [LARGE SCALE GENOMIC DNA]</scope>
    <source>
        <strain evidence="11 12">YSP-3</strain>
    </source>
</reference>
<dbReference type="InterPro" id="IPR050264">
    <property type="entry name" value="Bact_CCA-adding_enz_type3_sf"/>
</dbReference>
<evidence type="ECO:0000259" key="9">
    <source>
        <dbReference type="Pfam" id="PF01743"/>
    </source>
</evidence>
<comment type="similarity">
    <text evidence="8">Belongs to the tRNA nucleotidyltransferase/poly(A) polymerase family.</text>
</comment>
<dbReference type="SUPFAM" id="SSF81891">
    <property type="entry name" value="Poly A polymerase C-terminal region-like"/>
    <property type="match status" value="1"/>
</dbReference>
<keyword evidence="7 8" id="KW-0694">RNA-binding</keyword>
<protein>
    <submittedName>
        <fullName evidence="11">CCA tRNA nucleotidyltransferase</fullName>
    </submittedName>
</protein>
<dbReference type="GO" id="GO:0046872">
    <property type="term" value="F:metal ion binding"/>
    <property type="evidence" value="ECO:0007669"/>
    <property type="project" value="UniProtKB-KW"/>
</dbReference>
<evidence type="ECO:0000313" key="11">
    <source>
        <dbReference type="EMBL" id="PYZ98396.1"/>
    </source>
</evidence>
<dbReference type="CDD" id="cd05398">
    <property type="entry name" value="NT_ClassII-CCAase"/>
    <property type="match status" value="1"/>
</dbReference>
<evidence type="ECO:0000256" key="6">
    <source>
        <dbReference type="ARBA" id="ARBA00022842"/>
    </source>
</evidence>
<comment type="cofactor">
    <cofactor evidence="1">
        <name>Mg(2+)</name>
        <dbReference type="ChEBI" id="CHEBI:18420"/>
    </cofactor>
</comment>
<dbReference type="Proteomes" id="UP000248066">
    <property type="component" value="Unassembled WGS sequence"/>
</dbReference>
<keyword evidence="6" id="KW-0460">Magnesium</keyword>
<dbReference type="PANTHER" id="PTHR46173">
    <property type="entry name" value="CCA TRNA NUCLEOTIDYLTRANSFERASE 1, MITOCHONDRIAL"/>
    <property type="match status" value="1"/>
</dbReference>
<evidence type="ECO:0000256" key="3">
    <source>
        <dbReference type="ARBA" id="ARBA00022694"/>
    </source>
</evidence>
<dbReference type="PANTHER" id="PTHR46173:SF1">
    <property type="entry name" value="CCA TRNA NUCLEOTIDYLTRANSFERASE 1, MITOCHONDRIAL"/>
    <property type="match status" value="1"/>
</dbReference>
<evidence type="ECO:0000256" key="2">
    <source>
        <dbReference type="ARBA" id="ARBA00022679"/>
    </source>
</evidence>
<evidence type="ECO:0000256" key="8">
    <source>
        <dbReference type="RuleBase" id="RU003953"/>
    </source>
</evidence>
<evidence type="ECO:0000256" key="4">
    <source>
        <dbReference type="ARBA" id="ARBA00022695"/>
    </source>
</evidence>
<evidence type="ECO:0000256" key="5">
    <source>
        <dbReference type="ARBA" id="ARBA00022723"/>
    </source>
</evidence>
<dbReference type="Gene3D" id="3.30.460.10">
    <property type="entry name" value="Beta Polymerase, domain 2"/>
    <property type="match status" value="1"/>
</dbReference>
<dbReference type="InterPro" id="IPR032810">
    <property type="entry name" value="CCA-adding_enz_C"/>
</dbReference>
<dbReference type="Gene3D" id="1.10.246.80">
    <property type="match status" value="1"/>
</dbReference>
<accession>A0A2W0HC30</accession>
<dbReference type="GO" id="GO:0008033">
    <property type="term" value="P:tRNA processing"/>
    <property type="evidence" value="ECO:0007669"/>
    <property type="project" value="UniProtKB-KW"/>
</dbReference>
<sequence>MLLKNGQIVYFIRIESCASMRNSMKELSVKGKGEEMSGSVKSDALKIMDTLHRYGYDAYIVGGAVRDRLLNQPVHDVDVASSASPEQIMGIFPASVDAGMQNGTVLIPSGKGTVTEVSTFKSLPGSRKNCILEDLALRDFTVNAMAETKEGTILDPFNGRADLDNRILRAVGDPEQRLKEDPLRVLRAIRFAVKYSFTIHADLEQAIRKYAFQLAVTAFERKGAELEKMLGSALCERDLIYFLNSPPAAHLEPLFTDRQVWLKKLQQSPAPFLTEGKAMFWFIAAGINDPEVSSRRLSKAKRSSRLKKQVSVMQEVLSSIISDGWTNVNLYKAGEELAMPCERIRALWRGEEPQTEAVLLRYHELPIKSKKDLAVNGRLLIDTFAISDGKWIGKTLKQIEKAVVRSELPNEESTLLDYIRKEVPK</sequence>
<dbReference type="Gene3D" id="1.20.58.560">
    <property type="match status" value="1"/>
</dbReference>